<dbReference type="AlphaFoldDB" id="V6IZJ4"/>
<sequence length="323" mass="37048">MGQTIRYYNCFINHNNNHTNLSIGDYVDAIIGVNAERRFKHLTSGNICLIGAEAPGDRALARNNQPIDYRIRRCVFAKYRENKPYLGTIGTDRLDEIADDVIETTSVTFFPQFFLMAIEFSFSGAREKAVTDYLSSFLPFDDPNNSWSIELVQINTNLRFDDVRQSRKLKQVELKLDLSGNNRTIFHHNEEYHSVIGDLIGNAIGTNQELGVNTTTLNFSKGRSRNNILNHELFIDLLAHIDMESSLFESIKVTYESPTTNRTETIDLKNEGVLKSILDLDDNASWELITNETVENYYLKGQPGSNQHRNYEKVHDRIPNLRF</sequence>
<dbReference type="STRING" id="1395513.P343_08215"/>
<organism evidence="1 2">
    <name type="scientific">Sporolactobacillus laevolacticus DSM 442</name>
    <dbReference type="NCBI Taxonomy" id="1395513"/>
    <lineage>
        <taxon>Bacteria</taxon>
        <taxon>Bacillati</taxon>
        <taxon>Bacillota</taxon>
        <taxon>Bacilli</taxon>
        <taxon>Bacillales</taxon>
        <taxon>Sporolactobacillaceae</taxon>
        <taxon>Sporolactobacillus</taxon>
    </lineage>
</organism>
<reference evidence="1 2" key="1">
    <citation type="journal article" date="2013" name="Genome Announc.">
        <title>Genome Sequence of Sporolactobacillus laevolacticus DSM442, an Efficient Polymer-Grade D-Lactate Producer from Agricultural Waste Cottonseed as a Nitrogen Source.</title>
        <authorList>
            <person name="Wang H."/>
            <person name="Wang L."/>
            <person name="Ju J."/>
            <person name="Yu B."/>
            <person name="Ma Y."/>
        </authorList>
    </citation>
    <scope>NUCLEOTIDE SEQUENCE [LARGE SCALE GENOMIC DNA]</scope>
    <source>
        <strain evidence="1 2">DSM 442</strain>
    </source>
</reference>
<accession>V6IZJ4</accession>
<dbReference type="Pfam" id="PF20505">
    <property type="entry name" value="DUF6731"/>
    <property type="match status" value="1"/>
</dbReference>
<dbReference type="RefSeq" id="WP_023509908.1">
    <property type="nucleotide sequence ID" value="NZ_AWTC01000006.1"/>
</dbReference>
<dbReference type="OrthoDB" id="2967212at2"/>
<dbReference type="EMBL" id="AWTC01000006">
    <property type="protein sequence ID" value="EST12241.1"/>
    <property type="molecule type" value="Genomic_DNA"/>
</dbReference>
<proteinExistence type="predicted"/>
<evidence type="ECO:0000313" key="1">
    <source>
        <dbReference type="EMBL" id="EST12241.1"/>
    </source>
</evidence>
<dbReference type="Proteomes" id="UP000018296">
    <property type="component" value="Unassembled WGS sequence"/>
</dbReference>
<dbReference type="eggNOG" id="ENOG5033XU0">
    <property type="taxonomic scope" value="Bacteria"/>
</dbReference>
<evidence type="ECO:0000313" key="2">
    <source>
        <dbReference type="Proteomes" id="UP000018296"/>
    </source>
</evidence>
<dbReference type="InterPro" id="IPR046618">
    <property type="entry name" value="DUF6731"/>
</dbReference>
<keyword evidence="2" id="KW-1185">Reference proteome</keyword>
<dbReference type="PATRIC" id="fig|1395513.3.peg.1664"/>
<protein>
    <submittedName>
        <fullName evidence="1">Uncharacterized protein</fullName>
    </submittedName>
</protein>
<gene>
    <name evidence="1" type="ORF">P343_08215</name>
</gene>
<comment type="caution">
    <text evidence="1">The sequence shown here is derived from an EMBL/GenBank/DDBJ whole genome shotgun (WGS) entry which is preliminary data.</text>
</comment>
<name>V6IZJ4_9BACL</name>